<dbReference type="PROSITE" id="PS01124">
    <property type="entry name" value="HTH_ARAC_FAMILY_2"/>
    <property type="match status" value="1"/>
</dbReference>
<feature type="transmembrane region" description="Helical" evidence="2">
    <location>
        <begin position="133"/>
        <end position="153"/>
    </location>
</feature>
<evidence type="ECO:0000313" key="5">
    <source>
        <dbReference type="Proteomes" id="UP000533900"/>
    </source>
</evidence>
<protein>
    <submittedName>
        <fullName evidence="4">AraC family transcriptional regulator</fullName>
    </submittedName>
</protein>
<dbReference type="PANTHER" id="PTHR43280">
    <property type="entry name" value="ARAC-FAMILY TRANSCRIPTIONAL REGULATOR"/>
    <property type="match status" value="1"/>
</dbReference>
<comment type="caution">
    <text evidence="4">The sequence shown here is derived from an EMBL/GenBank/DDBJ whole genome shotgun (WGS) entry which is preliminary data.</text>
</comment>
<feature type="transmembrane region" description="Helical" evidence="2">
    <location>
        <begin position="216"/>
        <end position="233"/>
    </location>
</feature>
<feature type="transmembrane region" description="Helical" evidence="2">
    <location>
        <begin position="6"/>
        <end position="24"/>
    </location>
</feature>
<dbReference type="Gene3D" id="1.10.10.60">
    <property type="entry name" value="Homeodomain-like"/>
    <property type="match status" value="1"/>
</dbReference>
<dbReference type="AlphaFoldDB" id="A0A842IPD9"/>
<keyword evidence="2" id="KW-0812">Transmembrane</keyword>
<dbReference type="GO" id="GO:0003700">
    <property type="term" value="F:DNA-binding transcription factor activity"/>
    <property type="evidence" value="ECO:0007669"/>
    <property type="project" value="InterPro"/>
</dbReference>
<evidence type="ECO:0000256" key="2">
    <source>
        <dbReference type="SAM" id="Phobius"/>
    </source>
</evidence>
<feature type="transmembrane region" description="Helical" evidence="2">
    <location>
        <begin position="103"/>
        <end position="121"/>
    </location>
</feature>
<dbReference type="RefSeq" id="WP_185787404.1">
    <property type="nucleotide sequence ID" value="NZ_JACLCP010000001.1"/>
</dbReference>
<evidence type="ECO:0000313" key="4">
    <source>
        <dbReference type="EMBL" id="MBC2843683.1"/>
    </source>
</evidence>
<dbReference type="InterPro" id="IPR018060">
    <property type="entry name" value="HTH_AraC"/>
</dbReference>
<dbReference type="Pfam" id="PF12833">
    <property type="entry name" value="HTH_18"/>
    <property type="match status" value="1"/>
</dbReference>
<dbReference type="Proteomes" id="UP000533900">
    <property type="component" value="Unassembled WGS sequence"/>
</dbReference>
<keyword evidence="1" id="KW-0238">DNA-binding</keyword>
<keyword evidence="5" id="KW-1185">Reference proteome</keyword>
<gene>
    <name evidence="4" type="ORF">H7F21_01135</name>
</gene>
<feature type="transmembrane region" description="Helical" evidence="2">
    <location>
        <begin position="36"/>
        <end position="56"/>
    </location>
</feature>
<evidence type="ECO:0000256" key="1">
    <source>
        <dbReference type="ARBA" id="ARBA00023125"/>
    </source>
</evidence>
<sequence length="382" mass="44781">MSFSLFDILLIVIVSQGLFLAIVLQLIPKRNKTANNVLSVILLIASVICAGRVLAYKYNSFLILRIGTLIDGTIYLFGPLLYLYFRRLLFRDKEAYKLSFKHYILICLFGIYAVWTFTLSQDEIKTNLNNGDLRKLFLLIELTGLCSMLFYTYKLTQLTSTYKKYEQSQIAYNQNITNYIKRIIIAISIFISIWVFSFVSGYIFRYYHPLFNYNMMWLSISIFMYFIGFYSLTQPEIFRLPIKLTVRKAARDRMSERDIEDLKSKLIVAMNKENLYLKPNLSLSMLATYANTSSNNLSWYLNKIENKTFYRFINEHRINAFIKKVQNNEHQEKTLLALAFEVGFNTKSTFNKSFRTIVNDTPVNYIKNTISKNKSDSIQLVD</sequence>
<evidence type="ECO:0000259" key="3">
    <source>
        <dbReference type="PROSITE" id="PS01124"/>
    </source>
</evidence>
<reference evidence="4" key="1">
    <citation type="submission" date="2020-08" db="EMBL/GenBank/DDBJ databases">
        <title>Winogradskyella ouciana sp. nov., isolated from the hadal seawater of the Mariana Trench.</title>
        <authorList>
            <person name="He X."/>
        </authorList>
    </citation>
    <scope>NUCLEOTIDE SEQUENCE [LARGE SCALE GENOMIC DNA]</scope>
    <source>
        <strain evidence="4">KCTC 52348</strain>
    </source>
</reference>
<organism evidence="4 5">
    <name type="scientific">Winogradskyella flava</name>
    <dbReference type="NCBI Taxonomy" id="1884876"/>
    <lineage>
        <taxon>Bacteria</taxon>
        <taxon>Pseudomonadati</taxon>
        <taxon>Bacteroidota</taxon>
        <taxon>Flavobacteriia</taxon>
        <taxon>Flavobacteriales</taxon>
        <taxon>Flavobacteriaceae</taxon>
        <taxon>Winogradskyella</taxon>
    </lineage>
</organism>
<proteinExistence type="predicted"/>
<accession>A0A842IPD9</accession>
<name>A0A842IPD9_9FLAO</name>
<feature type="domain" description="HTH araC/xylS-type" evidence="3">
    <location>
        <begin position="265"/>
        <end position="368"/>
    </location>
</feature>
<dbReference type="EMBL" id="JACLCP010000001">
    <property type="protein sequence ID" value="MBC2843683.1"/>
    <property type="molecule type" value="Genomic_DNA"/>
</dbReference>
<feature type="transmembrane region" description="Helical" evidence="2">
    <location>
        <begin position="183"/>
        <end position="204"/>
    </location>
</feature>
<dbReference type="PANTHER" id="PTHR43280:SF2">
    <property type="entry name" value="HTH-TYPE TRANSCRIPTIONAL REGULATOR EXSA"/>
    <property type="match status" value="1"/>
</dbReference>
<keyword evidence="2" id="KW-1133">Transmembrane helix</keyword>
<dbReference type="SMART" id="SM00342">
    <property type="entry name" value="HTH_ARAC"/>
    <property type="match status" value="1"/>
</dbReference>
<feature type="transmembrane region" description="Helical" evidence="2">
    <location>
        <begin position="62"/>
        <end position="83"/>
    </location>
</feature>
<keyword evidence="2" id="KW-0472">Membrane</keyword>
<dbReference type="GO" id="GO:0043565">
    <property type="term" value="F:sequence-specific DNA binding"/>
    <property type="evidence" value="ECO:0007669"/>
    <property type="project" value="InterPro"/>
</dbReference>